<keyword evidence="10 11" id="KW-0998">Cell outer membrane</keyword>
<dbReference type="Gene3D" id="2.170.130.10">
    <property type="entry name" value="TonB-dependent receptor, plug domain"/>
    <property type="match status" value="1"/>
</dbReference>
<dbReference type="InterPro" id="IPR039426">
    <property type="entry name" value="TonB-dep_rcpt-like"/>
</dbReference>
<dbReference type="Pfam" id="PF00593">
    <property type="entry name" value="TonB_dep_Rec_b-barrel"/>
    <property type="match status" value="1"/>
</dbReference>
<evidence type="ECO:0000256" key="9">
    <source>
        <dbReference type="ARBA" id="ARBA00023170"/>
    </source>
</evidence>
<organism evidence="15 16">
    <name type="scientific">Agarivorans gilvus</name>
    <dbReference type="NCBI Taxonomy" id="680279"/>
    <lineage>
        <taxon>Bacteria</taxon>
        <taxon>Pseudomonadati</taxon>
        <taxon>Pseudomonadota</taxon>
        <taxon>Gammaproteobacteria</taxon>
        <taxon>Alteromonadales</taxon>
        <taxon>Alteromonadaceae</taxon>
        <taxon>Agarivorans</taxon>
    </lineage>
</organism>
<keyword evidence="7 12" id="KW-0798">TonB box</keyword>
<evidence type="ECO:0000256" key="5">
    <source>
        <dbReference type="ARBA" id="ARBA00022692"/>
    </source>
</evidence>
<evidence type="ECO:0000313" key="16">
    <source>
        <dbReference type="Proteomes" id="UP000651977"/>
    </source>
</evidence>
<evidence type="ECO:0000256" key="12">
    <source>
        <dbReference type="RuleBase" id="RU003357"/>
    </source>
</evidence>
<reference evidence="16" key="1">
    <citation type="journal article" date="2019" name="Int. J. Syst. Evol. Microbiol.">
        <title>The Global Catalogue of Microorganisms (GCM) 10K type strain sequencing project: providing services to taxonomists for standard genome sequencing and annotation.</title>
        <authorList>
            <consortium name="The Broad Institute Genomics Platform"/>
            <consortium name="The Broad Institute Genome Sequencing Center for Infectious Disease"/>
            <person name="Wu L."/>
            <person name="Ma J."/>
        </authorList>
    </citation>
    <scope>NUCLEOTIDE SEQUENCE [LARGE SCALE GENOMIC DNA]</scope>
    <source>
        <strain evidence="16">CGMCC 1.10131</strain>
    </source>
</reference>
<dbReference type="InterPro" id="IPR012910">
    <property type="entry name" value="Plug_dom"/>
</dbReference>
<evidence type="ECO:0000256" key="2">
    <source>
        <dbReference type="ARBA" id="ARBA00008143"/>
    </source>
</evidence>
<sequence>MAEDVQATSAMKRAQSTFTTPAALYVLSKEDIRASGALTVAESLKLVPGIEVRQLDNNQWAITTRGVAGRHTSKLLVMVDGQSVYNPTFAGVYWETLDVPLYDIERIEVIRGQGGLLWGSNATNGVINIITKNSLDSRGSLLQVGGGDLLDYELAFRYGGDLGQLGAYRVYASSKQLDQSKHGIQMEPQDDAKQHTVGARFDFAPSDDVSILTQANFTRTEQGQSLKALDINTNQNTLLSDQFERNDARVMARLEHRLSSFSNQMLQASWMLQQGKQLFLDERFQSIDLDYQMNSLIGKAQLDWGLNYRNSYLPFTPNLIMSSDNNITRLEQYGAFLQLQFALIPDSLNLSIGDKAEHNSFTGWEHQPAARLSWQANDSHVLWGAVSQGVRIPSLAEYDYDTAINGTRVGHYLQTGIEAIDNYYMRTVLNGNQQVEPEKSVSYELGYRFNQNPWTIDVSLFDTKSRNVFAVYPNPDSVDLAQLGGLLAMGQYLEVQQALANSVLEFDVVSNAELEVTGGEALLAWQSNHDVKAELGYSQLRYRYDLQANTQPAIGDDSDSRQWFAKFDWQVAKRHALFGLFRSIKSDAYHADDYDVLDLSWAWQVHDSAVLSLTGKNLLAGKHVEYNTGSETFTVANYIERSVVLRVIAEF</sequence>
<dbReference type="EMBL" id="BMDY01000002">
    <property type="protein sequence ID" value="GGA94008.1"/>
    <property type="molecule type" value="Genomic_DNA"/>
</dbReference>
<evidence type="ECO:0000256" key="3">
    <source>
        <dbReference type="ARBA" id="ARBA00022448"/>
    </source>
</evidence>
<dbReference type="InterPro" id="IPR037066">
    <property type="entry name" value="Plug_dom_sf"/>
</dbReference>
<dbReference type="PANTHER" id="PTHR30069">
    <property type="entry name" value="TONB-DEPENDENT OUTER MEMBRANE RECEPTOR"/>
    <property type="match status" value="1"/>
</dbReference>
<dbReference type="InterPro" id="IPR036942">
    <property type="entry name" value="Beta-barrel_TonB_sf"/>
</dbReference>
<keyword evidence="16" id="KW-1185">Reference proteome</keyword>
<evidence type="ECO:0000256" key="8">
    <source>
        <dbReference type="ARBA" id="ARBA00023136"/>
    </source>
</evidence>
<feature type="domain" description="TonB-dependent receptor plug" evidence="14">
    <location>
        <begin position="19"/>
        <end position="126"/>
    </location>
</feature>
<evidence type="ECO:0000256" key="10">
    <source>
        <dbReference type="ARBA" id="ARBA00023237"/>
    </source>
</evidence>
<keyword evidence="3 11" id="KW-0813">Transport</keyword>
<keyword evidence="8 11" id="KW-0472">Membrane</keyword>
<evidence type="ECO:0000259" key="14">
    <source>
        <dbReference type="Pfam" id="PF07715"/>
    </source>
</evidence>
<keyword evidence="9 15" id="KW-0675">Receptor</keyword>
<evidence type="ECO:0000256" key="1">
    <source>
        <dbReference type="ARBA" id="ARBA00004571"/>
    </source>
</evidence>
<comment type="subcellular location">
    <subcellularLocation>
        <location evidence="1 11">Cell outer membrane</location>
        <topology evidence="1 11">Multi-pass membrane protein</topology>
    </subcellularLocation>
</comment>
<keyword evidence="6" id="KW-0732">Signal</keyword>
<dbReference type="PANTHER" id="PTHR30069:SF29">
    <property type="entry name" value="HEMOGLOBIN AND HEMOGLOBIN-HAPTOGLOBIN-BINDING PROTEIN 1-RELATED"/>
    <property type="match status" value="1"/>
</dbReference>
<gene>
    <name evidence="15" type="ORF">GCM10007414_03350</name>
</gene>
<evidence type="ECO:0000256" key="6">
    <source>
        <dbReference type="ARBA" id="ARBA00022729"/>
    </source>
</evidence>
<dbReference type="Proteomes" id="UP000651977">
    <property type="component" value="Unassembled WGS sequence"/>
</dbReference>
<evidence type="ECO:0000256" key="11">
    <source>
        <dbReference type="PROSITE-ProRule" id="PRU01360"/>
    </source>
</evidence>
<comment type="similarity">
    <text evidence="2">Belongs to the TonB-dependent receptor family. Hemoglobin/haptoglobin binding protein subfamily.</text>
</comment>
<protein>
    <submittedName>
        <fullName evidence="15">TonB-dependent receptor</fullName>
    </submittedName>
</protein>
<evidence type="ECO:0000313" key="15">
    <source>
        <dbReference type="EMBL" id="GGA94008.1"/>
    </source>
</evidence>
<evidence type="ECO:0000256" key="7">
    <source>
        <dbReference type="ARBA" id="ARBA00023077"/>
    </source>
</evidence>
<feature type="domain" description="TonB-dependent receptor-like beta-barrel" evidence="13">
    <location>
        <begin position="144"/>
        <end position="618"/>
    </location>
</feature>
<keyword evidence="4 11" id="KW-1134">Transmembrane beta strand</keyword>
<keyword evidence="5 11" id="KW-0812">Transmembrane</keyword>
<comment type="caution">
    <text evidence="15">The sequence shown here is derived from an EMBL/GenBank/DDBJ whole genome shotgun (WGS) entry which is preliminary data.</text>
</comment>
<dbReference type="InterPro" id="IPR000531">
    <property type="entry name" value="Beta-barrel_TonB"/>
</dbReference>
<evidence type="ECO:0000259" key="13">
    <source>
        <dbReference type="Pfam" id="PF00593"/>
    </source>
</evidence>
<dbReference type="Pfam" id="PF07715">
    <property type="entry name" value="Plug"/>
    <property type="match status" value="1"/>
</dbReference>
<evidence type="ECO:0000256" key="4">
    <source>
        <dbReference type="ARBA" id="ARBA00022452"/>
    </source>
</evidence>
<proteinExistence type="inferred from homology"/>
<dbReference type="SUPFAM" id="SSF56935">
    <property type="entry name" value="Porins"/>
    <property type="match status" value="1"/>
</dbReference>
<dbReference type="PROSITE" id="PS52016">
    <property type="entry name" value="TONB_DEPENDENT_REC_3"/>
    <property type="match status" value="1"/>
</dbReference>
<accession>A0ABQ1HXK0</accession>
<dbReference type="Gene3D" id="2.40.170.20">
    <property type="entry name" value="TonB-dependent receptor, beta-barrel domain"/>
    <property type="match status" value="1"/>
</dbReference>
<name>A0ABQ1HXK0_9ALTE</name>